<protein>
    <submittedName>
        <fullName evidence="2">Uncharacterized protein</fullName>
    </submittedName>
</protein>
<dbReference type="EMBL" id="BSFE01000015">
    <property type="protein sequence ID" value="GLK53874.1"/>
    <property type="molecule type" value="Genomic_DNA"/>
</dbReference>
<dbReference type="RefSeq" id="WP_271188211.1">
    <property type="nucleotide sequence ID" value="NZ_BSFE01000015.1"/>
</dbReference>
<proteinExistence type="predicted"/>
<organism evidence="2 3">
    <name type="scientific">Maricaulis virginensis</name>
    <dbReference type="NCBI Taxonomy" id="144022"/>
    <lineage>
        <taxon>Bacteria</taxon>
        <taxon>Pseudomonadati</taxon>
        <taxon>Pseudomonadota</taxon>
        <taxon>Alphaproteobacteria</taxon>
        <taxon>Maricaulales</taxon>
        <taxon>Maricaulaceae</taxon>
        <taxon>Maricaulis</taxon>
    </lineage>
</organism>
<dbReference type="Proteomes" id="UP001143486">
    <property type="component" value="Unassembled WGS sequence"/>
</dbReference>
<gene>
    <name evidence="2" type="ORF">GCM10017621_33820</name>
</gene>
<reference evidence="2" key="2">
    <citation type="submission" date="2023-01" db="EMBL/GenBank/DDBJ databases">
        <authorList>
            <person name="Sun Q."/>
            <person name="Evtushenko L."/>
        </authorList>
    </citation>
    <scope>NUCLEOTIDE SEQUENCE</scope>
    <source>
        <strain evidence="2">VKM B-1513</strain>
    </source>
</reference>
<dbReference type="AlphaFoldDB" id="A0A9W6IR71"/>
<sequence length="73" mass="7948">MPPVTKRTLSVDLPDALVRRAARHLGPHGFSAILEQALLLWLEEREAMQAQTQAPDVSNAAYGQTGPASREIV</sequence>
<evidence type="ECO:0000256" key="1">
    <source>
        <dbReference type="SAM" id="MobiDB-lite"/>
    </source>
</evidence>
<keyword evidence="3" id="KW-1185">Reference proteome</keyword>
<comment type="caution">
    <text evidence="2">The sequence shown here is derived from an EMBL/GenBank/DDBJ whole genome shotgun (WGS) entry which is preliminary data.</text>
</comment>
<accession>A0A9W6IR71</accession>
<evidence type="ECO:0000313" key="3">
    <source>
        <dbReference type="Proteomes" id="UP001143486"/>
    </source>
</evidence>
<reference evidence="2" key="1">
    <citation type="journal article" date="2014" name="Int. J. Syst. Evol. Microbiol.">
        <title>Complete genome sequence of Corynebacterium casei LMG S-19264T (=DSM 44701T), isolated from a smear-ripened cheese.</title>
        <authorList>
            <consortium name="US DOE Joint Genome Institute (JGI-PGF)"/>
            <person name="Walter F."/>
            <person name="Albersmeier A."/>
            <person name="Kalinowski J."/>
            <person name="Ruckert C."/>
        </authorList>
    </citation>
    <scope>NUCLEOTIDE SEQUENCE</scope>
    <source>
        <strain evidence="2">VKM B-1513</strain>
    </source>
</reference>
<name>A0A9W6IR71_9PROT</name>
<feature type="region of interest" description="Disordered" evidence="1">
    <location>
        <begin position="52"/>
        <end position="73"/>
    </location>
</feature>
<evidence type="ECO:0000313" key="2">
    <source>
        <dbReference type="EMBL" id="GLK53874.1"/>
    </source>
</evidence>